<dbReference type="Proteomes" id="UP001060164">
    <property type="component" value="Chromosome"/>
</dbReference>
<proteinExistence type="predicted"/>
<feature type="transmembrane region" description="Helical" evidence="2">
    <location>
        <begin position="69"/>
        <end position="93"/>
    </location>
</feature>
<keyword evidence="2" id="KW-0472">Membrane</keyword>
<feature type="transmembrane region" description="Helical" evidence="2">
    <location>
        <begin position="146"/>
        <end position="171"/>
    </location>
</feature>
<dbReference type="Pfam" id="PF06541">
    <property type="entry name" value="ABC_trans_CmpB"/>
    <property type="match status" value="1"/>
</dbReference>
<dbReference type="InterPro" id="IPR010540">
    <property type="entry name" value="CmpB_TMEM229"/>
</dbReference>
<feature type="transmembrane region" description="Helical" evidence="2">
    <location>
        <begin position="44"/>
        <end position="63"/>
    </location>
</feature>
<reference evidence="3" key="1">
    <citation type="journal article" date="2022" name="Cell">
        <title>Design, construction, and in vivo augmentation of a complex gut microbiome.</title>
        <authorList>
            <person name="Cheng A.G."/>
            <person name="Ho P.Y."/>
            <person name="Aranda-Diaz A."/>
            <person name="Jain S."/>
            <person name="Yu F.B."/>
            <person name="Meng X."/>
            <person name="Wang M."/>
            <person name="Iakiviak M."/>
            <person name="Nagashima K."/>
            <person name="Zhao A."/>
            <person name="Murugkar P."/>
            <person name="Patil A."/>
            <person name="Atabakhsh K."/>
            <person name="Weakley A."/>
            <person name="Yan J."/>
            <person name="Brumbaugh A.R."/>
            <person name="Higginbottom S."/>
            <person name="Dimas A."/>
            <person name="Shiver A.L."/>
            <person name="Deutschbauer A."/>
            <person name="Neff N."/>
            <person name="Sonnenburg J.L."/>
            <person name="Huang K.C."/>
            <person name="Fischbach M.A."/>
        </authorList>
    </citation>
    <scope>NUCLEOTIDE SEQUENCE</scope>
    <source>
        <strain evidence="3">DSM 19829</strain>
    </source>
</reference>
<dbReference type="EMBL" id="CP102290">
    <property type="protein sequence ID" value="UWP57965.1"/>
    <property type="molecule type" value="Genomic_DNA"/>
</dbReference>
<keyword evidence="2" id="KW-1133">Transmembrane helix</keyword>
<evidence type="ECO:0000256" key="1">
    <source>
        <dbReference type="SAM" id="MobiDB-lite"/>
    </source>
</evidence>
<evidence type="ECO:0000256" key="2">
    <source>
        <dbReference type="SAM" id="Phobius"/>
    </source>
</evidence>
<organism evidence="3 4">
    <name type="scientific">Ruminococcus gauvreauii</name>
    <dbReference type="NCBI Taxonomy" id="438033"/>
    <lineage>
        <taxon>Bacteria</taxon>
        <taxon>Bacillati</taxon>
        <taxon>Bacillota</taxon>
        <taxon>Clostridia</taxon>
        <taxon>Eubacteriales</taxon>
        <taxon>Oscillospiraceae</taxon>
        <taxon>Ruminococcus</taxon>
    </lineage>
</organism>
<accession>A0ABY5VDP6</accession>
<sequence>MYQYSIVQWLLCFYIYCFIGWCWESAYVSVKKQQWINRGFMHGPFLPIYGSGAVMMLVASAPYQDNLALTFVSGMIGATLLELVTGILMEALFKVRYWDYSSKKFNYRGYICLGSSLAWGVFTILMTRFVHKPIDTFLNWLPPFAALIAVLALSSYIATDFTISFIGALNLRSLLDKIDRAKEDLAVMQRRLDALVAFADVKPEGKNGDEQPAPMQKLDELKSAVNDAMEKLRSLKNPPRRKHRGRILGNPTMVSSRYQSALEDLKQLIKESKRK</sequence>
<feature type="transmembrane region" description="Helical" evidence="2">
    <location>
        <begin position="6"/>
        <end position="23"/>
    </location>
</feature>
<name>A0ABY5VDP6_9FIRM</name>
<evidence type="ECO:0000313" key="3">
    <source>
        <dbReference type="EMBL" id="UWP57965.1"/>
    </source>
</evidence>
<dbReference type="RefSeq" id="WP_028528461.1">
    <property type="nucleotide sequence ID" value="NZ_CABLBR010000011.1"/>
</dbReference>
<feature type="transmembrane region" description="Helical" evidence="2">
    <location>
        <begin position="105"/>
        <end position="126"/>
    </location>
</feature>
<feature type="region of interest" description="Disordered" evidence="1">
    <location>
        <begin position="231"/>
        <end position="253"/>
    </location>
</feature>
<keyword evidence="2" id="KW-0812">Transmembrane</keyword>
<protein>
    <submittedName>
        <fullName evidence="3">ABC transporter permease</fullName>
    </submittedName>
</protein>
<evidence type="ECO:0000313" key="4">
    <source>
        <dbReference type="Proteomes" id="UP001060164"/>
    </source>
</evidence>
<keyword evidence="4" id="KW-1185">Reference proteome</keyword>
<gene>
    <name evidence="3" type="ORF">NQ502_11210</name>
</gene>